<evidence type="ECO:0000313" key="2">
    <source>
        <dbReference type="EMBL" id="POF90714.1"/>
    </source>
</evidence>
<evidence type="ECO:0000313" key="3">
    <source>
        <dbReference type="Proteomes" id="UP000237194"/>
    </source>
</evidence>
<evidence type="ECO:0000256" key="1">
    <source>
        <dbReference type="SAM" id="Phobius"/>
    </source>
</evidence>
<dbReference type="RefSeq" id="WP_103438531.1">
    <property type="nucleotide sequence ID" value="NZ_MIND01000018.1"/>
</dbReference>
<reference evidence="2 3" key="2">
    <citation type="submission" date="2018-03" db="EMBL/GenBank/DDBJ databases">
        <title>Draft genome of Pseudomonas putida strain KT-27.</title>
        <authorList>
            <person name="Yoshizawa S."/>
            <person name="Khan N.H."/>
            <person name="Nishimura M."/>
            <person name="Chiura H.X."/>
            <person name="Ogura Y."/>
            <person name="Hayashi T."/>
            <person name="Kogure K."/>
        </authorList>
    </citation>
    <scope>NUCLEOTIDE SEQUENCE [LARGE SCALE GENOMIC DNA]</scope>
    <source>
        <strain evidence="2 3">KT-27</strain>
    </source>
</reference>
<gene>
    <name evidence="2" type="ORF">BGP80_23305</name>
</gene>
<keyword evidence="1" id="KW-0472">Membrane</keyword>
<accession>A0A2S3WIC9</accession>
<sequence length="108" mass="11603">MLSVALITFAGLVALCLAMEKHFGELLKRKPKPGQLPALRWAGWALLVLSLILAVNIRGLAFGLVEWFALVMAGLTLWVFGLPYQPRLLLGLALVSMLLGPVLAALGV</sequence>
<dbReference type="EMBL" id="MIND01000018">
    <property type="protein sequence ID" value="POF90714.1"/>
    <property type="molecule type" value="Genomic_DNA"/>
</dbReference>
<dbReference type="InterPro" id="IPR021762">
    <property type="entry name" value="DUF3325"/>
</dbReference>
<protein>
    <recommendedName>
        <fullName evidence="4">DUF3325 domain-containing protein</fullName>
    </recommendedName>
</protein>
<keyword evidence="1" id="KW-1133">Transmembrane helix</keyword>
<comment type="caution">
    <text evidence="2">The sequence shown here is derived from an EMBL/GenBank/DDBJ whole genome shotgun (WGS) entry which is preliminary data.</text>
</comment>
<dbReference type="Proteomes" id="UP000237194">
    <property type="component" value="Unassembled WGS sequence"/>
</dbReference>
<feature type="transmembrane region" description="Helical" evidence="1">
    <location>
        <begin position="88"/>
        <end position="106"/>
    </location>
</feature>
<evidence type="ECO:0008006" key="4">
    <source>
        <dbReference type="Google" id="ProtNLM"/>
    </source>
</evidence>
<reference evidence="2 3" key="1">
    <citation type="submission" date="2016-08" db="EMBL/GenBank/DDBJ databases">
        <authorList>
            <person name="Seilhamer J.J."/>
        </authorList>
    </citation>
    <scope>NUCLEOTIDE SEQUENCE [LARGE SCALE GENOMIC DNA]</scope>
    <source>
        <strain evidence="2 3">KT-27</strain>
    </source>
</reference>
<keyword evidence="1" id="KW-0812">Transmembrane</keyword>
<dbReference type="AlphaFoldDB" id="A0A2S3WIC9"/>
<proteinExistence type="predicted"/>
<organism evidence="2 3">
    <name type="scientific">Pseudomonas putida</name>
    <name type="common">Arthrobacter siderocapsulatus</name>
    <dbReference type="NCBI Taxonomy" id="303"/>
    <lineage>
        <taxon>Bacteria</taxon>
        <taxon>Pseudomonadati</taxon>
        <taxon>Pseudomonadota</taxon>
        <taxon>Gammaproteobacteria</taxon>
        <taxon>Pseudomonadales</taxon>
        <taxon>Pseudomonadaceae</taxon>
        <taxon>Pseudomonas</taxon>
    </lineage>
</organism>
<dbReference type="Pfam" id="PF11804">
    <property type="entry name" value="DUF3325"/>
    <property type="match status" value="1"/>
</dbReference>
<feature type="transmembrane region" description="Helical" evidence="1">
    <location>
        <begin position="64"/>
        <end position="82"/>
    </location>
</feature>
<feature type="transmembrane region" description="Helical" evidence="1">
    <location>
        <begin position="38"/>
        <end position="57"/>
    </location>
</feature>
<name>A0A2S3WIC9_PSEPU</name>